<dbReference type="GO" id="GO:0008968">
    <property type="term" value="F:D-sedoheptulose 7-phosphate isomerase activity"/>
    <property type="evidence" value="ECO:0007669"/>
    <property type="project" value="UniProtKB-UniRule"/>
</dbReference>
<dbReference type="InterPro" id="IPR001347">
    <property type="entry name" value="SIS_dom"/>
</dbReference>
<keyword evidence="8 9" id="KW-0119">Carbohydrate metabolism</keyword>
<dbReference type="EC" id="5.3.1.28" evidence="9"/>
<dbReference type="GO" id="GO:0016757">
    <property type="term" value="F:glycosyltransferase activity"/>
    <property type="evidence" value="ECO:0007669"/>
    <property type="project" value="InterPro"/>
</dbReference>
<dbReference type="GO" id="GO:0005737">
    <property type="term" value="C:cytoplasm"/>
    <property type="evidence" value="ECO:0007669"/>
    <property type="project" value="UniProtKB-SubCell"/>
</dbReference>
<dbReference type="Pfam" id="PF13439">
    <property type="entry name" value="Glyco_transf_4"/>
    <property type="match status" value="1"/>
</dbReference>
<feature type="binding site" evidence="9">
    <location>
        <position position="589"/>
    </location>
    <ligand>
        <name>substrate</name>
    </ligand>
</feature>
<dbReference type="InterPro" id="IPR035461">
    <property type="entry name" value="GmhA/DiaA"/>
</dbReference>
<dbReference type="Pfam" id="PF13580">
    <property type="entry name" value="SIS_2"/>
    <property type="match status" value="1"/>
</dbReference>
<feature type="binding site" evidence="9">
    <location>
        <begin position="537"/>
        <end position="539"/>
    </location>
    <ligand>
        <name>substrate</name>
    </ligand>
</feature>
<evidence type="ECO:0000313" key="12">
    <source>
        <dbReference type="Proteomes" id="UP000031532"/>
    </source>
</evidence>
<gene>
    <name evidence="9" type="primary">gmhA</name>
    <name evidence="11" type="ORF">QH73_0008560</name>
</gene>
<protein>
    <recommendedName>
        <fullName evidence="9">Phosphoheptose isomerase</fullName>
        <ecNumber evidence="9">5.3.1.28</ecNumber>
    </recommendedName>
    <alternativeName>
        <fullName evidence="9">Sedoheptulose 7-phosphate isomerase</fullName>
    </alternativeName>
</protein>
<evidence type="ECO:0000259" key="10">
    <source>
        <dbReference type="PROSITE" id="PS51464"/>
    </source>
</evidence>
<evidence type="ECO:0000256" key="3">
    <source>
        <dbReference type="ARBA" id="ARBA00009894"/>
    </source>
</evidence>
<feature type="binding site" evidence="9">
    <location>
        <position position="481"/>
    </location>
    <ligand>
        <name>Zn(2+)</name>
        <dbReference type="ChEBI" id="CHEBI:29105"/>
    </ligand>
</feature>
<comment type="subcellular location">
    <subcellularLocation>
        <location evidence="2 9">Cytoplasm</location>
    </subcellularLocation>
</comment>
<feature type="binding site" evidence="9">
    <location>
        <position position="481"/>
    </location>
    <ligand>
        <name>substrate</name>
    </ligand>
</feature>
<comment type="caution">
    <text evidence="11">The sequence shown here is derived from an EMBL/GenBank/DDBJ whole genome shotgun (WGS) entry which is preliminary data.</text>
</comment>
<dbReference type="CDD" id="cd03800">
    <property type="entry name" value="GT4_sucrose_synthase"/>
    <property type="match status" value="1"/>
</dbReference>
<accession>A0A9X5I4K0</accession>
<dbReference type="GO" id="GO:1901135">
    <property type="term" value="P:carbohydrate derivative metabolic process"/>
    <property type="evidence" value="ECO:0007669"/>
    <property type="project" value="InterPro"/>
</dbReference>
<comment type="pathway">
    <text evidence="9">Carbohydrate biosynthesis; D-glycero-D-manno-heptose 7-phosphate biosynthesis; D-glycero-alpha-D-manno-heptose 7-phosphate and D-glycero-beta-D-manno-heptose 7-phosphate from sedoheptulose 7-phosphate: step 1/1.</text>
</comment>
<dbReference type="SUPFAM" id="SSF53756">
    <property type="entry name" value="UDP-Glycosyltransferase/glycogen phosphorylase"/>
    <property type="match status" value="1"/>
</dbReference>
<proteinExistence type="inferred from homology"/>
<dbReference type="Gene3D" id="3.40.50.10490">
    <property type="entry name" value="Glucose-6-phosphate isomerase like protein, domain 1"/>
    <property type="match status" value="1"/>
</dbReference>
<comment type="similarity">
    <text evidence="3 9">Belongs to the SIS family. GmhA subfamily.</text>
</comment>
<keyword evidence="4 9" id="KW-0963">Cytoplasm</keyword>
<evidence type="ECO:0000256" key="1">
    <source>
        <dbReference type="ARBA" id="ARBA00000348"/>
    </source>
</evidence>
<keyword evidence="12" id="KW-1185">Reference proteome</keyword>
<organism evidence="11 12">
    <name type="scientific">Scytonema millei VB511283</name>
    <dbReference type="NCBI Taxonomy" id="1245923"/>
    <lineage>
        <taxon>Bacteria</taxon>
        <taxon>Bacillati</taxon>
        <taxon>Cyanobacteriota</taxon>
        <taxon>Cyanophyceae</taxon>
        <taxon>Nostocales</taxon>
        <taxon>Scytonemataceae</taxon>
        <taxon>Scytonema</taxon>
    </lineage>
</organism>
<dbReference type="GO" id="GO:0008270">
    <property type="term" value="F:zinc ion binding"/>
    <property type="evidence" value="ECO:0007669"/>
    <property type="project" value="UniProtKB-UniRule"/>
</dbReference>
<dbReference type="CDD" id="cd05006">
    <property type="entry name" value="SIS_GmhA"/>
    <property type="match status" value="1"/>
</dbReference>
<feature type="binding site" evidence="9">
    <location>
        <begin position="468"/>
        <end position="470"/>
    </location>
    <ligand>
        <name>substrate</name>
    </ligand>
</feature>
<comment type="catalytic activity">
    <reaction evidence="1 9">
        <text>2 D-sedoheptulose 7-phosphate = D-glycero-alpha-D-manno-heptose 7-phosphate + D-glycero-beta-D-manno-heptose 7-phosphate</text>
        <dbReference type="Rhea" id="RHEA:27489"/>
        <dbReference type="ChEBI" id="CHEBI:57483"/>
        <dbReference type="ChEBI" id="CHEBI:60203"/>
        <dbReference type="ChEBI" id="CHEBI:60204"/>
        <dbReference type="EC" id="5.3.1.28"/>
    </reaction>
</comment>
<dbReference type="InterPro" id="IPR004515">
    <property type="entry name" value="Phosphoheptose_Isoase"/>
</dbReference>
<dbReference type="GO" id="GO:0005975">
    <property type="term" value="P:carbohydrate metabolic process"/>
    <property type="evidence" value="ECO:0007669"/>
    <property type="project" value="UniProtKB-UniRule"/>
</dbReference>
<dbReference type="RefSeq" id="WP_039716754.1">
    <property type="nucleotide sequence ID" value="NZ_JTJC03000002.1"/>
</dbReference>
<dbReference type="InterPro" id="IPR001296">
    <property type="entry name" value="Glyco_trans_1"/>
</dbReference>
<dbReference type="PROSITE" id="PS51464">
    <property type="entry name" value="SIS"/>
    <property type="match status" value="1"/>
</dbReference>
<dbReference type="Gene3D" id="3.40.50.2000">
    <property type="entry name" value="Glycogen Phosphorylase B"/>
    <property type="match status" value="2"/>
</dbReference>
<dbReference type="SUPFAM" id="SSF53697">
    <property type="entry name" value="SIS domain"/>
    <property type="match status" value="1"/>
</dbReference>
<feature type="domain" description="SIS" evidence="10">
    <location>
        <begin position="453"/>
        <end position="609"/>
    </location>
</feature>
<dbReference type="Proteomes" id="UP000031532">
    <property type="component" value="Unassembled WGS sequence"/>
</dbReference>
<comment type="miscellaneous">
    <text evidence="9">The reaction produces a racemic mixture of D-glycero-alpha-D-manno-heptose 7-phosphate and D-glycero-beta-D-manno-heptose 7-phosphate.</text>
</comment>
<dbReference type="Pfam" id="PF00534">
    <property type="entry name" value="Glycos_transf_1"/>
    <property type="match status" value="1"/>
</dbReference>
<name>A0A9X5I4K0_9CYAN</name>
<evidence type="ECO:0000256" key="5">
    <source>
        <dbReference type="ARBA" id="ARBA00022723"/>
    </source>
</evidence>
<feature type="binding site" evidence="9">
    <location>
        <position position="477"/>
    </location>
    <ligand>
        <name>Zn(2+)</name>
        <dbReference type="ChEBI" id="CHEBI:29105"/>
    </ligand>
</feature>
<feature type="binding site" evidence="9">
    <location>
        <begin position="511"/>
        <end position="512"/>
    </location>
    <ligand>
        <name>substrate</name>
    </ligand>
</feature>
<reference evidence="11 12" key="1">
    <citation type="journal article" date="2015" name="Genome Announc.">
        <title>Draft Genome Sequence of the Terrestrial Cyanobacterium Scytonema millei VB511283, Isolated from Eastern India.</title>
        <authorList>
            <person name="Sen D."/>
            <person name="Chandrababunaidu M.M."/>
            <person name="Singh D."/>
            <person name="Sanghi N."/>
            <person name="Ghorai A."/>
            <person name="Mishra G.P."/>
            <person name="Madduluri M."/>
            <person name="Adhikary S.P."/>
            <person name="Tripathy S."/>
        </authorList>
    </citation>
    <scope>NUCLEOTIDE SEQUENCE [LARGE SCALE GENOMIC DNA]</scope>
    <source>
        <strain evidence="11 12">VB511283</strain>
    </source>
</reference>
<dbReference type="InterPro" id="IPR028098">
    <property type="entry name" value="Glyco_trans_4-like_N"/>
</dbReference>
<evidence type="ECO:0000256" key="9">
    <source>
        <dbReference type="HAMAP-Rule" id="MF_00067"/>
    </source>
</evidence>
<dbReference type="OrthoDB" id="7847955at2"/>
<dbReference type="HAMAP" id="MF_00067">
    <property type="entry name" value="GmhA"/>
    <property type="match status" value="1"/>
</dbReference>
<dbReference type="EMBL" id="JTJC03000002">
    <property type="protein sequence ID" value="NHC34709.1"/>
    <property type="molecule type" value="Genomic_DNA"/>
</dbReference>
<dbReference type="InterPro" id="IPR046348">
    <property type="entry name" value="SIS_dom_sf"/>
</dbReference>
<feature type="binding site" evidence="9">
    <location>
        <position position="542"/>
    </location>
    <ligand>
        <name>substrate</name>
    </ligand>
</feature>
<evidence type="ECO:0000256" key="8">
    <source>
        <dbReference type="ARBA" id="ARBA00023277"/>
    </source>
</evidence>
<sequence>MTKRIALISEHATPLGIFGGVDSGGQNVYVGQVAKHLAAIGYSVDVFTRRDRPQLPEVVEWHCGVRIIHVSAGKPEVLPKEALLPHMEEFTANAIAFMDRQWRYDLIHANFWMSALVAAEIKRQRGIPFVVTFHALGRVRRLYQGNADRFPDERFAIEDRIIREADRIIAECPQDREDLLTLYQADPQKIEVIPCGFDRSEFWQIDRFQARLSLGIPQQERLVLQLGRLVPRKGVDNAIRGFARLVEQHGIAARLLIVGGESVHPDPQITPEIGRLNALASTLGIGDRVTFIGHRGREVLKYFYSAADVFVTTPWYEPFGITPLEAMACGTPVIGSNVGGIKFTVKDGETGYLIAPNEPEILGDRLAFLFQNHSLLHLLGKQALRHVERCFTWQKVTSEIAALYETILAGSKLVGNSMHELAAIESSFDAAIQAFQASKATLSEGILAAAKQLSHCFAQGGKVLICGNGGSAAEAQHLAAEFVGRFRCPYRAGLPAIALTADSAILTAWSNDVGYDDIFARQVKTFAQPGDILLGISTSGRSRNVINAFQAARQQNLSCIALLGGNGGELVGLADIAIRVPANDPQRIQEVQLLVVHLLCELVEEQLLTVPQASDSREQGVVISYQLSVTSDQ</sequence>
<dbReference type="GO" id="GO:0097367">
    <property type="term" value="F:carbohydrate derivative binding"/>
    <property type="evidence" value="ECO:0007669"/>
    <property type="project" value="InterPro"/>
</dbReference>
<keyword evidence="5 9" id="KW-0479">Metal-binding</keyword>
<feature type="binding site" evidence="9">
    <location>
        <position position="589"/>
    </location>
    <ligand>
        <name>Zn(2+)</name>
        <dbReference type="ChEBI" id="CHEBI:29105"/>
    </ligand>
</feature>
<comment type="function">
    <text evidence="9">Catalyzes the isomerization of sedoheptulose 7-phosphate in D-glycero-D-manno-heptose 7-phosphate.</text>
</comment>
<evidence type="ECO:0000256" key="4">
    <source>
        <dbReference type="ARBA" id="ARBA00022490"/>
    </source>
</evidence>
<comment type="cofactor">
    <cofactor evidence="9">
        <name>Zn(2+)</name>
        <dbReference type="ChEBI" id="CHEBI:29105"/>
    </cofactor>
    <text evidence="9">Binds 1 zinc ion per subunit.</text>
</comment>
<keyword evidence="7 9" id="KW-0413">Isomerase</keyword>
<dbReference type="AlphaFoldDB" id="A0A9X5I4K0"/>
<dbReference type="PANTHER" id="PTHR30390">
    <property type="entry name" value="SEDOHEPTULOSE 7-PHOSPHATE ISOMERASE / DNAA INITIATOR-ASSOCIATING FACTOR FOR REPLICATION INITIATION"/>
    <property type="match status" value="1"/>
</dbReference>
<evidence type="ECO:0000256" key="6">
    <source>
        <dbReference type="ARBA" id="ARBA00022833"/>
    </source>
</evidence>
<feature type="binding site" evidence="9">
    <location>
        <position position="597"/>
    </location>
    <ligand>
        <name>Zn(2+)</name>
        <dbReference type="ChEBI" id="CHEBI:29105"/>
    </ligand>
</feature>
<evidence type="ECO:0000256" key="2">
    <source>
        <dbReference type="ARBA" id="ARBA00004496"/>
    </source>
</evidence>
<evidence type="ECO:0000313" key="11">
    <source>
        <dbReference type="EMBL" id="NHC34709.1"/>
    </source>
</evidence>
<dbReference type="InterPro" id="IPR050099">
    <property type="entry name" value="SIS_GmhA/DiaA_subfam"/>
</dbReference>
<keyword evidence="6 9" id="KW-0862">Zinc</keyword>
<evidence type="ECO:0000256" key="7">
    <source>
        <dbReference type="ARBA" id="ARBA00023235"/>
    </source>
</evidence>